<gene>
    <name evidence="2" type="ORF">VB774_00600</name>
</gene>
<evidence type="ECO:0000313" key="3">
    <source>
        <dbReference type="Proteomes" id="UP001301388"/>
    </source>
</evidence>
<feature type="transmembrane region" description="Helical" evidence="1">
    <location>
        <begin position="80"/>
        <end position="98"/>
    </location>
</feature>
<dbReference type="Proteomes" id="UP001301388">
    <property type="component" value="Unassembled WGS sequence"/>
</dbReference>
<comment type="caution">
    <text evidence="2">The sequence shown here is derived from an EMBL/GenBank/DDBJ whole genome shotgun (WGS) entry which is preliminary data.</text>
</comment>
<feature type="transmembrane region" description="Helical" evidence="1">
    <location>
        <begin position="110"/>
        <end position="129"/>
    </location>
</feature>
<keyword evidence="1" id="KW-0812">Transmembrane</keyword>
<evidence type="ECO:0000313" key="2">
    <source>
        <dbReference type="EMBL" id="MEA5476109.1"/>
    </source>
</evidence>
<organism evidence="2 3">
    <name type="scientific">Pseudanabaena galeata UHCC 0370</name>
    <dbReference type="NCBI Taxonomy" id="3110310"/>
    <lineage>
        <taxon>Bacteria</taxon>
        <taxon>Bacillati</taxon>
        <taxon>Cyanobacteriota</taxon>
        <taxon>Cyanophyceae</taxon>
        <taxon>Pseudanabaenales</taxon>
        <taxon>Pseudanabaenaceae</taxon>
        <taxon>Pseudanabaena</taxon>
    </lineage>
</organism>
<feature type="transmembrane region" description="Helical" evidence="1">
    <location>
        <begin position="51"/>
        <end position="74"/>
    </location>
</feature>
<reference evidence="2 3" key="1">
    <citation type="submission" date="2023-12" db="EMBL/GenBank/DDBJ databases">
        <title>Baltic Sea Cyanobacteria.</title>
        <authorList>
            <person name="Delbaje E."/>
            <person name="Fewer D.P."/>
            <person name="Shishido T.K."/>
        </authorList>
    </citation>
    <scope>NUCLEOTIDE SEQUENCE [LARGE SCALE GENOMIC DNA]</scope>
    <source>
        <strain evidence="2 3">UHCC 0370</strain>
    </source>
</reference>
<protein>
    <submittedName>
        <fullName evidence="2">Uncharacterized protein</fullName>
    </submittedName>
</protein>
<keyword evidence="3" id="KW-1185">Reference proteome</keyword>
<keyword evidence="1" id="KW-1133">Transmembrane helix</keyword>
<dbReference type="EMBL" id="JAYGIE010000001">
    <property type="protein sequence ID" value="MEA5476109.1"/>
    <property type="molecule type" value="Genomic_DNA"/>
</dbReference>
<feature type="transmembrane region" description="Helical" evidence="1">
    <location>
        <begin position="20"/>
        <end position="39"/>
    </location>
</feature>
<proteinExistence type="predicted"/>
<evidence type="ECO:0000256" key="1">
    <source>
        <dbReference type="SAM" id="Phobius"/>
    </source>
</evidence>
<name>A0ABU5TCW1_9CYAN</name>
<dbReference type="RefSeq" id="WP_323259006.1">
    <property type="nucleotide sequence ID" value="NZ_JAYGIE010000001.1"/>
</dbReference>
<keyword evidence="1" id="KW-0472">Membrane</keyword>
<sequence>MTNTFTLKLKIMRVLRNLPLLSLALVLVGYIAYGWLLSIHKADWRIWIPSGAIAFGVDWLFSVGWVIAAVIFVFYQKSQFLLSLGLSVIWVLLMYVARNELRAFLAHNRGLSFFILVLTAGAGLGLGWFTDTLPTIRSFGESLVK</sequence>
<accession>A0ABU5TCW1</accession>